<organism evidence="2 3">
    <name type="scientific">Paeniglutamicibacter psychrophenolicus</name>
    <dbReference type="NCBI Taxonomy" id="257454"/>
    <lineage>
        <taxon>Bacteria</taxon>
        <taxon>Bacillati</taxon>
        <taxon>Actinomycetota</taxon>
        <taxon>Actinomycetes</taxon>
        <taxon>Micrococcales</taxon>
        <taxon>Micrococcaceae</taxon>
        <taxon>Paeniglutamicibacter</taxon>
    </lineage>
</organism>
<evidence type="ECO:0000256" key="1">
    <source>
        <dbReference type="SAM" id="MobiDB-lite"/>
    </source>
</evidence>
<keyword evidence="3" id="KW-1185">Reference proteome</keyword>
<sequence length="80" mass="8384">MPGNQLPGPRFGLAPLRRAVMQALALPLQPRSALPQTRTAKDSPLRPCIAQGTPFRHPGKSHGHACLQGGVRNAAASAVD</sequence>
<evidence type="ECO:0000313" key="3">
    <source>
        <dbReference type="Proteomes" id="UP000766570"/>
    </source>
</evidence>
<dbReference type="Proteomes" id="UP000766570">
    <property type="component" value="Unassembled WGS sequence"/>
</dbReference>
<reference evidence="2 3" key="1">
    <citation type="submission" date="2021-03" db="EMBL/GenBank/DDBJ databases">
        <title>Sequencing the genomes of 1000 actinobacteria strains.</title>
        <authorList>
            <person name="Klenk H.-P."/>
        </authorList>
    </citation>
    <scope>NUCLEOTIDE SEQUENCE [LARGE SCALE GENOMIC DNA]</scope>
    <source>
        <strain evidence="2 3">DSM 15454</strain>
    </source>
</reference>
<evidence type="ECO:0000313" key="2">
    <source>
        <dbReference type="EMBL" id="MBP2372169.1"/>
    </source>
</evidence>
<dbReference type="EMBL" id="JAGIOE010000001">
    <property type="protein sequence ID" value="MBP2372169.1"/>
    <property type="molecule type" value="Genomic_DNA"/>
</dbReference>
<comment type="caution">
    <text evidence="2">The sequence shown here is derived from an EMBL/GenBank/DDBJ whole genome shotgun (WGS) entry which is preliminary data.</text>
</comment>
<name>A0ABS4W7I7_9MICC</name>
<feature type="region of interest" description="Disordered" evidence="1">
    <location>
        <begin position="31"/>
        <end position="66"/>
    </location>
</feature>
<protein>
    <submittedName>
        <fullName evidence="2">Uncharacterized protein</fullName>
    </submittedName>
</protein>
<proteinExistence type="predicted"/>
<gene>
    <name evidence="2" type="ORF">JOF46_000081</name>
</gene>
<accession>A0ABS4W7I7</accession>